<accession>A0A9P6FXU9</accession>
<reference evidence="9" key="1">
    <citation type="journal article" date="2020" name="Fungal Divers.">
        <title>Resolving the Mortierellaceae phylogeny through synthesis of multi-gene phylogenetics and phylogenomics.</title>
        <authorList>
            <person name="Vandepol N."/>
            <person name="Liber J."/>
            <person name="Desiro A."/>
            <person name="Na H."/>
            <person name="Kennedy M."/>
            <person name="Barry K."/>
            <person name="Grigoriev I.V."/>
            <person name="Miller A.N."/>
            <person name="O'Donnell K."/>
            <person name="Stajich J.E."/>
            <person name="Bonito G."/>
        </authorList>
    </citation>
    <scope>NUCLEOTIDE SEQUENCE</scope>
    <source>
        <strain evidence="9">KOD1015</strain>
    </source>
</reference>
<keyword evidence="7" id="KW-0072">Autophagy</keyword>
<comment type="subcellular location">
    <subcellularLocation>
        <location evidence="1">Endomembrane system</location>
        <topology evidence="1">Multi-pass membrane protein</topology>
    </subcellularLocation>
    <subcellularLocation>
        <location evidence="7">Vacuole membrane</location>
        <topology evidence="7">Multi-pass membrane protein</topology>
    </subcellularLocation>
</comment>
<evidence type="ECO:0000256" key="2">
    <source>
        <dbReference type="ARBA" id="ARBA00006978"/>
    </source>
</evidence>
<evidence type="ECO:0000256" key="3">
    <source>
        <dbReference type="ARBA" id="ARBA00022448"/>
    </source>
</evidence>
<feature type="transmembrane region" description="Helical" evidence="7">
    <location>
        <begin position="97"/>
        <end position="119"/>
    </location>
</feature>
<keyword evidence="3 7" id="KW-0813">Transport</keyword>
<dbReference type="AlphaFoldDB" id="A0A9P6FXU9"/>
<evidence type="ECO:0000313" key="10">
    <source>
        <dbReference type="Proteomes" id="UP000780801"/>
    </source>
</evidence>
<keyword evidence="5 7" id="KW-1133">Transmembrane helix</keyword>
<dbReference type="InterPro" id="IPR050495">
    <property type="entry name" value="ATG22/LtaA_families"/>
</dbReference>
<feature type="transmembrane region" description="Helical" evidence="7">
    <location>
        <begin position="255"/>
        <end position="273"/>
    </location>
</feature>
<proteinExistence type="inferred from homology"/>
<evidence type="ECO:0000256" key="5">
    <source>
        <dbReference type="ARBA" id="ARBA00022989"/>
    </source>
</evidence>
<keyword evidence="7" id="KW-0926">Vacuole</keyword>
<evidence type="ECO:0000256" key="6">
    <source>
        <dbReference type="ARBA" id="ARBA00023136"/>
    </source>
</evidence>
<dbReference type="PANTHER" id="PTHR23519">
    <property type="entry name" value="AUTOPHAGY-RELATED PROTEIN 22"/>
    <property type="match status" value="1"/>
</dbReference>
<dbReference type="GO" id="GO:0006914">
    <property type="term" value="P:autophagy"/>
    <property type="evidence" value="ECO:0007669"/>
    <property type="project" value="UniProtKB-KW"/>
</dbReference>
<comment type="caution">
    <text evidence="9">The sequence shown here is derived from an EMBL/GenBank/DDBJ whole genome shotgun (WGS) entry which is preliminary data.</text>
</comment>
<evidence type="ECO:0000256" key="4">
    <source>
        <dbReference type="ARBA" id="ARBA00022692"/>
    </source>
</evidence>
<sequence length="391" mass="43618">MDERGTTNDLQALKEDTKCKNGDTDQVHLTATETDTIAAVGGATSGPVTLQQLRKTEEQVTNDLSAWCFGAANLGALVIQAACIGFSIGLASSPLRLQIAIAFTGVWWFVWTAVLMPWLDARPGPPMPKGRNWITYSWTKNWKTLKSIGQLSQISKFVLVWFILSDAVNTIISLLYVIAYQDLHFTHTKSVIMTLILSFTAFVGAYFFLWIRRIWALSTKFMFLLTVGLYIVSTAYFVIPTYFTVEFGLRQEWEAWAATVFVGFIVSTFYGAARVMLSELCPEGDENEWFSIFQLADKGSSWIGPLVTGVIQSVTGEFRIGFWFPLALFVFGGIVFITVDVDKGKDEAIRFKKEELAKHRLLASIPPITITPVPENSPPSSFPQDGRLTNI</sequence>
<dbReference type="InterPro" id="IPR036259">
    <property type="entry name" value="MFS_trans_sf"/>
</dbReference>
<dbReference type="OrthoDB" id="192733at2759"/>
<feature type="transmembrane region" description="Helical" evidence="7">
    <location>
        <begin position="191"/>
        <end position="209"/>
    </location>
</feature>
<dbReference type="GO" id="GO:0006865">
    <property type="term" value="P:amino acid transport"/>
    <property type="evidence" value="ECO:0007669"/>
    <property type="project" value="UniProtKB-KW"/>
</dbReference>
<evidence type="ECO:0000256" key="1">
    <source>
        <dbReference type="ARBA" id="ARBA00004127"/>
    </source>
</evidence>
<evidence type="ECO:0000256" key="8">
    <source>
        <dbReference type="SAM" id="MobiDB-lite"/>
    </source>
</evidence>
<comment type="caution">
    <text evidence="7">Lacks conserved residue(s) required for the propagation of feature annotation.</text>
</comment>
<keyword evidence="6 7" id="KW-0472">Membrane</keyword>
<dbReference type="SUPFAM" id="SSF103473">
    <property type="entry name" value="MFS general substrate transporter"/>
    <property type="match status" value="1"/>
</dbReference>
<dbReference type="EMBL" id="JAABOA010000963">
    <property type="protein sequence ID" value="KAF9582680.1"/>
    <property type="molecule type" value="Genomic_DNA"/>
</dbReference>
<gene>
    <name evidence="9" type="ORF">BGW38_010891</name>
</gene>
<feature type="transmembrane region" description="Helical" evidence="7">
    <location>
        <begin position="64"/>
        <end position="91"/>
    </location>
</feature>
<dbReference type="InterPro" id="IPR024671">
    <property type="entry name" value="Atg22-like"/>
</dbReference>
<name>A0A9P6FXU9_9FUNG</name>
<keyword evidence="7" id="KW-0029">Amino-acid transport</keyword>
<evidence type="ECO:0000256" key="7">
    <source>
        <dbReference type="RuleBase" id="RU363073"/>
    </source>
</evidence>
<dbReference type="Gene3D" id="1.20.1250.20">
    <property type="entry name" value="MFS general substrate transporter like domains"/>
    <property type="match status" value="1"/>
</dbReference>
<comment type="similarity">
    <text evidence="2 7">Belongs to the ATG22 family.</text>
</comment>
<evidence type="ECO:0000313" key="9">
    <source>
        <dbReference type="EMBL" id="KAF9582680.1"/>
    </source>
</evidence>
<keyword evidence="4 7" id="KW-0812">Transmembrane</keyword>
<dbReference type="PANTHER" id="PTHR23519:SF1">
    <property type="entry name" value="AUTOPHAGY-RELATED PROTEIN 22"/>
    <property type="match status" value="1"/>
</dbReference>
<dbReference type="GO" id="GO:0005774">
    <property type="term" value="C:vacuolar membrane"/>
    <property type="evidence" value="ECO:0007669"/>
    <property type="project" value="UniProtKB-SubCell"/>
</dbReference>
<feature type="region of interest" description="Disordered" evidence="8">
    <location>
        <begin position="372"/>
        <end position="391"/>
    </location>
</feature>
<feature type="compositionally biased region" description="Polar residues" evidence="8">
    <location>
        <begin position="382"/>
        <end position="391"/>
    </location>
</feature>
<protein>
    <recommendedName>
        <fullName evidence="7">Autophagy-related protein</fullName>
    </recommendedName>
</protein>
<dbReference type="Pfam" id="PF11700">
    <property type="entry name" value="ATG22"/>
    <property type="match status" value="1"/>
</dbReference>
<organism evidence="9 10">
    <name type="scientific">Lunasporangiospora selenospora</name>
    <dbReference type="NCBI Taxonomy" id="979761"/>
    <lineage>
        <taxon>Eukaryota</taxon>
        <taxon>Fungi</taxon>
        <taxon>Fungi incertae sedis</taxon>
        <taxon>Mucoromycota</taxon>
        <taxon>Mortierellomycotina</taxon>
        <taxon>Mortierellomycetes</taxon>
        <taxon>Mortierellales</taxon>
        <taxon>Mortierellaceae</taxon>
        <taxon>Lunasporangiospora</taxon>
    </lineage>
</organism>
<keyword evidence="10" id="KW-1185">Reference proteome</keyword>
<feature type="transmembrane region" description="Helical" evidence="7">
    <location>
        <begin position="320"/>
        <end position="339"/>
    </location>
</feature>
<dbReference type="Proteomes" id="UP000780801">
    <property type="component" value="Unassembled WGS sequence"/>
</dbReference>
<comment type="function">
    <text evidence="7">Vacuolar effluxer which mediate the efflux of amino acids resulting from autophagic degradation. The release of autophagic amino acids allows the maintenance of protein synthesis and viability during nitrogen starvation.</text>
</comment>
<feature type="transmembrane region" description="Helical" evidence="7">
    <location>
        <begin position="157"/>
        <end position="179"/>
    </location>
</feature>
<dbReference type="GO" id="GO:0012505">
    <property type="term" value="C:endomembrane system"/>
    <property type="evidence" value="ECO:0007669"/>
    <property type="project" value="UniProtKB-SubCell"/>
</dbReference>
<feature type="transmembrane region" description="Helical" evidence="7">
    <location>
        <begin position="221"/>
        <end position="243"/>
    </location>
</feature>